<keyword evidence="2" id="KW-0732">Signal</keyword>
<reference evidence="4" key="1">
    <citation type="submission" date="2024-07" db="EMBL/GenBank/DDBJ databases">
        <title>Two chromosome-level genome assemblies of Korean endemic species Abeliophyllum distichum and Forsythia ovata (Oleaceae).</title>
        <authorList>
            <person name="Jang H."/>
        </authorList>
    </citation>
    <scope>NUCLEOTIDE SEQUENCE [LARGE SCALE GENOMIC DNA]</scope>
</reference>
<feature type="chain" id="PRO_5044753650" evidence="2">
    <location>
        <begin position="27"/>
        <end position="157"/>
    </location>
</feature>
<keyword evidence="4" id="KW-1185">Reference proteome</keyword>
<feature type="region of interest" description="Disordered" evidence="1">
    <location>
        <begin position="35"/>
        <end position="133"/>
    </location>
</feature>
<accession>A0ABD1NXP0</accession>
<dbReference type="Proteomes" id="UP001604277">
    <property type="component" value="Unassembled WGS sequence"/>
</dbReference>
<protein>
    <submittedName>
        <fullName evidence="3">Uncharacterized protein</fullName>
    </submittedName>
</protein>
<feature type="compositionally biased region" description="Pro residues" evidence="1">
    <location>
        <begin position="82"/>
        <end position="92"/>
    </location>
</feature>
<dbReference type="AlphaFoldDB" id="A0ABD1NXP0"/>
<evidence type="ECO:0000313" key="3">
    <source>
        <dbReference type="EMBL" id="KAL2456351.1"/>
    </source>
</evidence>
<name>A0ABD1NXP0_9LAMI</name>
<evidence type="ECO:0000256" key="2">
    <source>
        <dbReference type="SAM" id="SignalP"/>
    </source>
</evidence>
<feature type="compositionally biased region" description="Basic and acidic residues" evidence="1">
    <location>
        <begin position="42"/>
        <end position="57"/>
    </location>
</feature>
<gene>
    <name evidence="3" type="ORF">Fot_56908</name>
</gene>
<sequence length="157" mass="17137">MAVTAASTLVVSRLLFFLLLRHSCRKREIIEVNPYAGNPVEPRNDFTRFDDREDSRIKRAPTLSSGLAVEKQNSSNPVVKHPSPPAPRPPPMNIEAVPKAEMATPLPPLPPVSSSICHSPPPPPPPLVQSNIRPSPLVPPHPVPSKYIYFSTATAYA</sequence>
<feature type="signal peptide" evidence="2">
    <location>
        <begin position="1"/>
        <end position="26"/>
    </location>
</feature>
<dbReference type="EMBL" id="JBFOLJ010000069">
    <property type="protein sequence ID" value="KAL2456351.1"/>
    <property type="molecule type" value="Genomic_DNA"/>
</dbReference>
<organism evidence="3 4">
    <name type="scientific">Forsythia ovata</name>
    <dbReference type="NCBI Taxonomy" id="205694"/>
    <lineage>
        <taxon>Eukaryota</taxon>
        <taxon>Viridiplantae</taxon>
        <taxon>Streptophyta</taxon>
        <taxon>Embryophyta</taxon>
        <taxon>Tracheophyta</taxon>
        <taxon>Spermatophyta</taxon>
        <taxon>Magnoliopsida</taxon>
        <taxon>eudicotyledons</taxon>
        <taxon>Gunneridae</taxon>
        <taxon>Pentapetalae</taxon>
        <taxon>asterids</taxon>
        <taxon>lamiids</taxon>
        <taxon>Lamiales</taxon>
        <taxon>Oleaceae</taxon>
        <taxon>Forsythieae</taxon>
        <taxon>Forsythia</taxon>
    </lineage>
</organism>
<comment type="caution">
    <text evidence="3">The sequence shown here is derived from an EMBL/GenBank/DDBJ whole genome shotgun (WGS) entry which is preliminary data.</text>
</comment>
<evidence type="ECO:0000313" key="4">
    <source>
        <dbReference type="Proteomes" id="UP001604277"/>
    </source>
</evidence>
<proteinExistence type="predicted"/>
<evidence type="ECO:0000256" key="1">
    <source>
        <dbReference type="SAM" id="MobiDB-lite"/>
    </source>
</evidence>